<organism evidence="8 9">
    <name type="scientific">Didymodactylos carnosus</name>
    <dbReference type="NCBI Taxonomy" id="1234261"/>
    <lineage>
        <taxon>Eukaryota</taxon>
        <taxon>Metazoa</taxon>
        <taxon>Spiralia</taxon>
        <taxon>Gnathifera</taxon>
        <taxon>Rotifera</taxon>
        <taxon>Eurotatoria</taxon>
        <taxon>Bdelloidea</taxon>
        <taxon>Philodinida</taxon>
        <taxon>Philodinidae</taxon>
        <taxon>Didymodactylos</taxon>
    </lineage>
</organism>
<dbReference type="PROSITE" id="PS00518">
    <property type="entry name" value="ZF_RING_1"/>
    <property type="match status" value="1"/>
</dbReference>
<dbReference type="InterPro" id="IPR001841">
    <property type="entry name" value="Znf_RING"/>
</dbReference>
<name>A0A8S2RRJ2_9BILA</name>
<accession>A0A8S2RRJ2</accession>
<gene>
    <name evidence="7" type="ORF">OVA965_LOCUS30989</name>
    <name evidence="8" type="ORF">TMI583_LOCUS31808</name>
</gene>
<keyword evidence="3" id="KW-0862">Zinc</keyword>
<feature type="region of interest" description="Disordered" evidence="5">
    <location>
        <begin position="309"/>
        <end position="330"/>
    </location>
</feature>
<feature type="domain" description="RING-type" evidence="6">
    <location>
        <begin position="16"/>
        <end position="74"/>
    </location>
</feature>
<dbReference type="EMBL" id="CAJOBA010044569">
    <property type="protein sequence ID" value="CAF4165651.1"/>
    <property type="molecule type" value="Genomic_DNA"/>
</dbReference>
<proteinExistence type="predicted"/>
<evidence type="ECO:0000256" key="1">
    <source>
        <dbReference type="ARBA" id="ARBA00022723"/>
    </source>
</evidence>
<feature type="compositionally biased region" description="Low complexity" evidence="5">
    <location>
        <begin position="316"/>
        <end position="329"/>
    </location>
</feature>
<keyword evidence="4" id="KW-0175">Coiled coil</keyword>
<dbReference type="EMBL" id="CAJNOK010022920">
    <property type="protein sequence ID" value="CAF1355261.1"/>
    <property type="molecule type" value="Genomic_DNA"/>
</dbReference>
<evidence type="ECO:0000259" key="6">
    <source>
        <dbReference type="SMART" id="SM00184"/>
    </source>
</evidence>
<evidence type="ECO:0000256" key="3">
    <source>
        <dbReference type="ARBA" id="ARBA00022833"/>
    </source>
</evidence>
<dbReference type="Proteomes" id="UP000677228">
    <property type="component" value="Unassembled WGS sequence"/>
</dbReference>
<comment type="caution">
    <text evidence="8">The sequence shown here is derived from an EMBL/GenBank/DDBJ whole genome shotgun (WGS) entry which is preliminary data.</text>
</comment>
<evidence type="ECO:0000256" key="5">
    <source>
        <dbReference type="SAM" id="MobiDB-lite"/>
    </source>
</evidence>
<dbReference type="InterPro" id="IPR017907">
    <property type="entry name" value="Znf_RING_CS"/>
</dbReference>
<sequence length="663" mass="75409">MAAAIPRHLLETLTNCPACAQRYVEPRVLPSCGHTVCQPCLEQEWQQHDVSSNGDGSPDHMNGNGLLIHECPVSACQKPITGIRNINDLPINQTVLHLVQSSNFYVEANGQCQVCHQSPSFVKCSHCSSLVCFDCGHRHRRDATQSLEKELEQLEQNHYEISEMVFGTRDLFTRRRDELIDDVRKYYTNLISEIKCAQLETEQDFMKQYTLNMTRIEQLVEDHKQEIDYIQKHILELRAFINDWSSIEQFKQVRLKLKQVHDEMDEANQLFSKEMSDLTLDLNLKPLNIEQKLRSSFQTQEITDKYFNSTSTEDMNNTATSNGSNNTPSETKVLSIPTITHGKLHNGYYNSLNSIINTPSSSNSLSITTGTAPQPHFYNNHHLSNNLTTTTATITNTDLILLYNKDKSSLVIFDSNGDENERIQWSEGDIKDLCVYHDDSIVVIGEHKIPSKSVECKLYLCNLNRKQLERDRLVERGLNCQRCASDGQMIYYGSEKGCNKSKISIFDNDLQLTSTFEAGVEIRSMAVDKSFCFILGKRREREPGRYMVEKRQKTGQLIRRVDLYELNADNMNRLVADGCGGIIVTDGGNKKVWTIGANGEKKSVQYRPWPWNVGFLTNDTLLILHVGCLTFYTNTKPNVVSNVTPIQSPSLSTRQIPVSNDKL</sequence>
<dbReference type="SMART" id="SM00184">
    <property type="entry name" value="RING"/>
    <property type="match status" value="1"/>
</dbReference>
<dbReference type="Proteomes" id="UP000682733">
    <property type="component" value="Unassembled WGS sequence"/>
</dbReference>
<keyword evidence="1" id="KW-0479">Metal-binding</keyword>
<protein>
    <recommendedName>
        <fullName evidence="6">RING-type domain-containing protein</fullName>
    </recommendedName>
</protein>
<dbReference type="GO" id="GO:0008270">
    <property type="term" value="F:zinc ion binding"/>
    <property type="evidence" value="ECO:0007669"/>
    <property type="project" value="UniProtKB-KW"/>
</dbReference>
<evidence type="ECO:0000256" key="2">
    <source>
        <dbReference type="ARBA" id="ARBA00022771"/>
    </source>
</evidence>
<reference evidence="8" key="1">
    <citation type="submission" date="2021-02" db="EMBL/GenBank/DDBJ databases">
        <authorList>
            <person name="Nowell W R."/>
        </authorList>
    </citation>
    <scope>NUCLEOTIDE SEQUENCE</scope>
</reference>
<evidence type="ECO:0000313" key="7">
    <source>
        <dbReference type="EMBL" id="CAF1355261.1"/>
    </source>
</evidence>
<dbReference type="PANTHER" id="PTHR25462">
    <property type="entry name" value="BONUS, ISOFORM C-RELATED"/>
    <property type="match status" value="1"/>
</dbReference>
<dbReference type="Pfam" id="PF13445">
    <property type="entry name" value="zf-RING_UBOX"/>
    <property type="match status" value="1"/>
</dbReference>
<dbReference type="AlphaFoldDB" id="A0A8S2RRJ2"/>
<evidence type="ECO:0000256" key="4">
    <source>
        <dbReference type="SAM" id="Coils"/>
    </source>
</evidence>
<dbReference type="SUPFAM" id="SSF57850">
    <property type="entry name" value="RING/U-box"/>
    <property type="match status" value="1"/>
</dbReference>
<dbReference type="SUPFAM" id="SSF101898">
    <property type="entry name" value="NHL repeat"/>
    <property type="match status" value="1"/>
</dbReference>
<dbReference type="PANTHER" id="PTHR25462:SF296">
    <property type="entry name" value="MEIOTIC P26, ISOFORM F"/>
    <property type="match status" value="1"/>
</dbReference>
<dbReference type="Gene3D" id="3.30.40.10">
    <property type="entry name" value="Zinc/RING finger domain, C3HC4 (zinc finger)"/>
    <property type="match status" value="1"/>
</dbReference>
<keyword evidence="2" id="KW-0863">Zinc-finger</keyword>
<feature type="coiled-coil region" evidence="4">
    <location>
        <begin position="137"/>
        <end position="164"/>
    </location>
</feature>
<evidence type="ECO:0000313" key="8">
    <source>
        <dbReference type="EMBL" id="CAF4165651.1"/>
    </source>
</evidence>
<dbReference type="InterPro" id="IPR047153">
    <property type="entry name" value="TRIM45/56/19-like"/>
</dbReference>
<dbReference type="InterPro" id="IPR027370">
    <property type="entry name" value="Znf-RING_euk"/>
</dbReference>
<evidence type="ECO:0000313" key="9">
    <source>
        <dbReference type="Proteomes" id="UP000682733"/>
    </source>
</evidence>
<dbReference type="InterPro" id="IPR013083">
    <property type="entry name" value="Znf_RING/FYVE/PHD"/>
</dbReference>